<sequence>MESTPSNWCHRCTRFVCVWSEQTLVWQRIHRGGHRHAAENLQQFLKPSTPPTMTTLNKTESAIPPTPSSVTSSQNSPPKPPSPPSQIFLVINDAVSNNPIPIPRSHKRGICRYSKTLENMTERIHPANSPPSSGEAPQPPPTSSRTSSAEAPQLPLTSPRRAGSPVPGTYVIQIPKDTIYRFPPPENARRYEKKIARRKPRRSSCCCRCFCWTLGVLALVVFLLAAAAGILYLVFRPEAPKYSIEEIAISGFNLTSPSAISPEFDVTVRAQNPNDKIGIYYRKGSSVSVYYSDVNLCNGNLPAFYQPSNNVTVFQTALKGPNILLTSAVNAALASEQKQGEVPFSIRMKVPVKIKFGAVKTWTITVKVTCEVAVDGLTTSSKIVSSDCKKSLKIW</sequence>
<gene>
    <name evidence="1" type="ORF">RHMOL_Rhmol13G0267700</name>
</gene>
<protein>
    <submittedName>
        <fullName evidence="1">Uncharacterized protein</fullName>
    </submittedName>
</protein>
<name>A0ACC0LBL2_RHOML</name>
<dbReference type="Proteomes" id="UP001062846">
    <property type="component" value="Chromosome 13"/>
</dbReference>
<accession>A0ACC0LBL2</accession>
<evidence type="ECO:0000313" key="1">
    <source>
        <dbReference type="EMBL" id="KAI8525916.1"/>
    </source>
</evidence>
<comment type="caution">
    <text evidence="1">The sequence shown here is derived from an EMBL/GenBank/DDBJ whole genome shotgun (WGS) entry which is preliminary data.</text>
</comment>
<dbReference type="EMBL" id="CM046400">
    <property type="protein sequence ID" value="KAI8525916.1"/>
    <property type="molecule type" value="Genomic_DNA"/>
</dbReference>
<proteinExistence type="predicted"/>
<evidence type="ECO:0000313" key="2">
    <source>
        <dbReference type="Proteomes" id="UP001062846"/>
    </source>
</evidence>
<organism evidence="1 2">
    <name type="scientific">Rhododendron molle</name>
    <name type="common">Chinese azalea</name>
    <name type="synonym">Azalea mollis</name>
    <dbReference type="NCBI Taxonomy" id="49168"/>
    <lineage>
        <taxon>Eukaryota</taxon>
        <taxon>Viridiplantae</taxon>
        <taxon>Streptophyta</taxon>
        <taxon>Embryophyta</taxon>
        <taxon>Tracheophyta</taxon>
        <taxon>Spermatophyta</taxon>
        <taxon>Magnoliopsida</taxon>
        <taxon>eudicotyledons</taxon>
        <taxon>Gunneridae</taxon>
        <taxon>Pentapetalae</taxon>
        <taxon>asterids</taxon>
        <taxon>Ericales</taxon>
        <taxon>Ericaceae</taxon>
        <taxon>Ericoideae</taxon>
        <taxon>Rhodoreae</taxon>
        <taxon>Rhododendron</taxon>
    </lineage>
</organism>
<keyword evidence="2" id="KW-1185">Reference proteome</keyword>
<reference evidence="1" key="1">
    <citation type="submission" date="2022-02" db="EMBL/GenBank/DDBJ databases">
        <title>Plant Genome Project.</title>
        <authorList>
            <person name="Zhang R.-G."/>
        </authorList>
    </citation>
    <scope>NUCLEOTIDE SEQUENCE</scope>
    <source>
        <strain evidence="1">AT1</strain>
    </source>
</reference>